<dbReference type="InParanoid" id="H6QUZ0"/>
<dbReference type="RefSeq" id="XP_003888666.1">
    <property type="nucleotide sequence ID" value="XM_003888617.1"/>
</dbReference>
<dbReference type="Proteomes" id="UP000008783">
    <property type="component" value="Unassembled WGS sequence"/>
</dbReference>
<keyword evidence="3" id="KW-1185">Reference proteome</keyword>
<gene>
    <name evidence="2" type="ORF">PGTG_22556</name>
</gene>
<protein>
    <submittedName>
        <fullName evidence="2">Uncharacterized protein</fullName>
    </submittedName>
</protein>
<feature type="compositionally biased region" description="Polar residues" evidence="1">
    <location>
        <begin position="28"/>
        <end position="37"/>
    </location>
</feature>
<dbReference type="GeneID" id="13542248"/>
<dbReference type="EMBL" id="DS178365">
    <property type="protein sequence ID" value="EHS62603.1"/>
    <property type="molecule type" value="Genomic_DNA"/>
</dbReference>
<name>H6QUZ0_PUCGT</name>
<evidence type="ECO:0000313" key="3">
    <source>
        <dbReference type="Proteomes" id="UP000008783"/>
    </source>
</evidence>
<dbReference type="OrthoDB" id="10523880at2759"/>
<reference evidence="3" key="1">
    <citation type="journal article" date="2011" name="Proc. Natl. Acad. Sci. U.S.A.">
        <title>Obligate biotrophy features unraveled by the genomic analysis of rust fungi.</title>
        <authorList>
            <person name="Duplessis S."/>
            <person name="Cuomo C.A."/>
            <person name="Lin Y.-C."/>
            <person name="Aerts A."/>
            <person name="Tisserant E."/>
            <person name="Veneault-Fourrey C."/>
            <person name="Joly D.L."/>
            <person name="Hacquard S."/>
            <person name="Amselem J."/>
            <person name="Cantarel B.L."/>
            <person name="Chiu R."/>
            <person name="Coutinho P.M."/>
            <person name="Feau N."/>
            <person name="Field M."/>
            <person name="Frey P."/>
            <person name="Gelhaye E."/>
            <person name="Goldberg J."/>
            <person name="Grabherr M.G."/>
            <person name="Kodira C.D."/>
            <person name="Kohler A."/>
            <person name="Kuees U."/>
            <person name="Lindquist E.A."/>
            <person name="Lucas S.M."/>
            <person name="Mago R."/>
            <person name="Mauceli E."/>
            <person name="Morin E."/>
            <person name="Murat C."/>
            <person name="Pangilinan J.L."/>
            <person name="Park R."/>
            <person name="Pearson M."/>
            <person name="Quesneville H."/>
            <person name="Rouhier N."/>
            <person name="Sakthikumar S."/>
            <person name="Salamov A.A."/>
            <person name="Schmutz J."/>
            <person name="Selles B."/>
            <person name="Shapiro H."/>
            <person name="Tanguay P."/>
            <person name="Tuskan G.A."/>
            <person name="Henrissat B."/>
            <person name="Van de Peer Y."/>
            <person name="Rouze P."/>
            <person name="Ellis J.G."/>
            <person name="Dodds P.N."/>
            <person name="Schein J.E."/>
            <person name="Zhong S."/>
            <person name="Hamelin R.C."/>
            <person name="Grigoriev I.V."/>
            <person name="Szabo L.J."/>
            <person name="Martin F."/>
        </authorList>
    </citation>
    <scope>NUCLEOTIDE SEQUENCE [LARGE SCALE GENOMIC DNA]</scope>
    <source>
        <strain evidence="3">CRL 75-36-700-3 / race SCCL</strain>
    </source>
</reference>
<dbReference type="VEuPathDB" id="FungiDB:PGTG_22556"/>
<accession>H6QUZ0</accession>
<organism evidence="2 3">
    <name type="scientific">Puccinia graminis f. sp. tritici (strain CRL 75-36-700-3 / race SCCL)</name>
    <name type="common">Black stem rust fungus</name>
    <dbReference type="NCBI Taxonomy" id="418459"/>
    <lineage>
        <taxon>Eukaryota</taxon>
        <taxon>Fungi</taxon>
        <taxon>Dikarya</taxon>
        <taxon>Basidiomycota</taxon>
        <taxon>Pucciniomycotina</taxon>
        <taxon>Pucciniomycetes</taxon>
        <taxon>Pucciniales</taxon>
        <taxon>Pucciniaceae</taxon>
        <taxon>Puccinia</taxon>
    </lineage>
</organism>
<dbReference type="HOGENOM" id="CLU_1816733_0_0_1"/>
<proteinExistence type="predicted"/>
<feature type="compositionally biased region" description="Basic and acidic residues" evidence="1">
    <location>
        <begin position="1"/>
        <end position="27"/>
    </location>
</feature>
<feature type="region of interest" description="Disordered" evidence="1">
    <location>
        <begin position="1"/>
        <end position="37"/>
    </location>
</feature>
<sequence>MKPHTSEVSDQAEGPRIEATDFHDRTQPKSGPYTSNLYYRPTNPNKLAITNTSPDTLRGVVLTRDIFCQIYRSARPVLPSDYPHHSAHSILGVVLTRDVFCQIYRSARPVLPSDYPHHSAHSILGVVLNRGVICQIYCCTAK</sequence>
<dbReference type="KEGG" id="pgr:PGTG_22556"/>
<evidence type="ECO:0000313" key="2">
    <source>
        <dbReference type="EMBL" id="EHS62603.1"/>
    </source>
</evidence>
<dbReference type="AlphaFoldDB" id="H6QUZ0"/>
<evidence type="ECO:0000256" key="1">
    <source>
        <dbReference type="SAM" id="MobiDB-lite"/>
    </source>
</evidence>